<name>A0A3B5YYK4_WHEAT</name>
<proteinExistence type="predicted"/>
<evidence type="ECO:0000256" key="1">
    <source>
        <dbReference type="SAM" id="Phobius"/>
    </source>
</evidence>
<keyword evidence="1" id="KW-1133">Transmembrane helix</keyword>
<keyword evidence="3" id="KW-1185">Reference proteome</keyword>
<dbReference type="GeneID" id="123092419"/>
<dbReference type="Gramene" id="TraesCS1B03G0700100.1">
    <property type="protein sequence ID" value="TraesCS1B03G0700100.1.CDS1"/>
    <property type="gene ID" value="TraesCS1B03G0700100"/>
</dbReference>
<evidence type="ECO:0000313" key="2">
    <source>
        <dbReference type="EnsemblPlants" id="TraesCS1B02G247400.1.cds1"/>
    </source>
</evidence>
<dbReference type="Gramene" id="TraesROB_scaffold_059718_01G000200.1">
    <property type="protein sequence ID" value="TraesROB_scaffold_059718_01G000200.1"/>
    <property type="gene ID" value="TraesROB_scaffold_059718_01G000200"/>
</dbReference>
<keyword evidence="1" id="KW-0472">Membrane</keyword>
<keyword evidence="1" id="KW-0812">Transmembrane</keyword>
<dbReference type="Gramene" id="TraesCLE_scaffold_026557_01G000200.1">
    <property type="protein sequence ID" value="TraesCLE_scaffold_026557_01G000200.1"/>
    <property type="gene ID" value="TraesCLE_scaffold_026557_01G000200"/>
</dbReference>
<organism evidence="2">
    <name type="scientific">Triticum aestivum</name>
    <name type="common">Wheat</name>
    <dbReference type="NCBI Taxonomy" id="4565"/>
    <lineage>
        <taxon>Eukaryota</taxon>
        <taxon>Viridiplantae</taxon>
        <taxon>Streptophyta</taxon>
        <taxon>Embryophyta</taxon>
        <taxon>Tracheophyta</taxon>
        <taxon>Spermatophyta</taxon>
        <taxon>Magnoliopsida</taxon>
        <taxon>Liliopsida</taxon>
        <taxon>Poales</taxon>
        <taxon>Poaceae</taxon>
        <taxon>BOP clade</taxon>
        <taxon>Pooideae</taxon>
        <taxon>Triticodae</taxon>
        <taxon>Triticeae</taxon>
        <taxon>Triticinae</taxon>
        <taxon>Triticum</taxon>
    </lineage>
</organism>
<reference evidence="2" key="1">
    <citation type="submission" date="2018-08" db="EMBL/GenBank/DDBJ databases">
        <authorList>
            <person name="Rossello M."/>
        </authorList>
    </citation>
    <scope>NUCLEOTIDE SEQUENCE [LARGE SCALE GENOMIC DNA]</scope>
    <source>
        <strain evidence="2">cv. Chinese Spring</strain>
    </source>
</reference>
<reference evidence="2" key="2">
    <citation type="submission" date="2018-10" db="UniProtKB">
        <authorList>
            <consortium name="EnsemblPlants"/>
        </authorList>
    </citation>
    <scope>IDENTIFICATION</scope>
</reference>
<dbReference type="Gramene" id="TraesWEE_scaffold_047991_01G000200.1">
    <property type="protein sequence ID" value="TraesWEE_scaffold_047991_01G000200.1"/>
    <property type="gene ID" value="TraesWEE_scaffold_047991_01G000200"/>
</dbReference>
<dbReference type="AlphaFoldDB" id="A0A3B5YYK4"/>
<dbReference type="Gramene" id="TraesWEE_scaffold_064596_01G000300.1">
    <property type="protein sequence ID" value="TraesWEE_scaffold_064596_01G000300.1"/>
    <property type="gene ID" value="TraesWEE_scaffold_064596_01G000300"/>
</dbReference>
<evidence type="ECO:0000313" key="3">
    <source>
        <dbReference type="Proteomes" id="UP000019116"/>
    </source>
</evidence>
<protein>
    <submittedName>
        <fullName evidence="2">Uncharacterized protein</fullName>
    </submittedName>
</protein>
<sequence length="49" mass="5287">MGKVCCSSESEEEAGFSFLGLLVAAVIALVFMLLCTPPKRRCVTIYPCC</sequence>
<dbReference type="Gramene" id="TraesROB_scaffold_078349_01G000300.1">
    <property type="protein sequence ID" value="TraesROB_scaffold_078349_01G000300.1"/>
    <property type="gene ID" value="TraesROB_scaffold_078349_01G000300"/>
</dbReference>
<dbReference type="SMR" id="A0A3B5YYK4"/>
<dbReference type="Gramene" id="TraesCAD_scaffold_072602_01G000300.1">
    <property type="protein sequence ID" value="TraesCAD_scaffold_072602_01G000300.1"/>
    <property type="gene ID" value="TraesCAD_scaffold_072602_01G000300"/>
</dbReference>
<accession>A0A3B5YYK4</accession>
<dbReference type="Gramene" id="TraesCLE_scaffold_078347_01G000300.1">
    <property type="protein sequence ID" value="TraesCLE_scaffold_078347_01G000300.1"/>
    <property type="gene ID" value="TraesCLE_scaffold_078347_01G000300"/>
</dbReference>
<dbReference type="Proteomes" id="UP000019116">
    <property type="component" value="Chromosome 1B"/>
</dbReference>
<gene>
    <name evidence="2" type="primary">LOC123092419</name>
</gene>
<dbReference type="Gramene" id="TraesCAD_scaffold_057367_01G000300.1">
    <property type="protein sequence ID" value="TraesCAD_scaffold_057367_01G000300.1"/>
    <property type="gene ID" value="TraesCAD_scaffold_057367_01G000300"/>
</dbReference>
<dbReference type="EnsemblPlants" id="TraesCS1B02G247400.1">
    <property type="protein sequence ID" value="TraesCS1B02G247400.1.cds1"/>
    <property type="gene ID" value="TraesCS1B02G247400"/>
</dbReference>
<dbReference type="RefSeq" id="XP_044370128.1">
    <property type="nucleotide sequence ID" value="XM_044514193.1"/>
</dbReference>
<dbReference type="Gramene" id="TraesCS1B02G247400.1">
    <property type="protein sequence ID" value="TraesCS1B02G247400.1.cds1"/>
    <property type="gene ID" value="TraesCS1B02G247400"/>
</dbReference>
<feature type="transmembrane region" description="Helical" evidence="1">
    <location>
        <begin position="16"/>
        <end position="35"/>
    </location>
</feature>